<dbReference type="Gene3D" id="3.90.79.10">
    <property type="entry name" value="Nucleoside Triphosphate Pyrophosphohydrolase"/>
    <property type="match status" value="1"/>
</dbReference>
<dbReference type="GO" id="GO:0046872">
    <property type="term" value="F:metal ion binding"/>
    <property type="evidence" value="ECO:0007669"/>
    <property type="project" value="UniProtKB-KW"/>
</dbReference>
<dbReference type="Proteomes" id="UP000286598">
    <property type="component" value="Unassembled WGS sequence"/>
</dbReference>
<evidence type="ECO:0000256" key="4">
    <source>
        <dbReference type="ARBA" id="ARBA00022842"/>
    </source>
</evidence>
<dbReference type="GO" id="GO:0035529">
    <property type="term" value="F:NADH pyrophosphatase activity"/>
    <property type="evidence" value="ECO:0007669"/>
    <property type="project" value="TreeGrafter"/>
</dbReference>
<dbReference type="PANTHER" id="PTHR42904">
    <property type="entry name" value="NUDIX HYDROLASE, NUDC SUBFAMILY"/>
    <property type="match status" value="1"/>
</dbReference>
<dbReference type="PROSITE" id="PS00893">
    <property type="entry name" value="NUDIX_BOX"/>
    <property type="match status" value="1"/>
</dbReference>
<dbReference type="Pfam" id="PF00293">
    <property type="entry name" value="NUDIX"/>
    <property type="match status" value="1"/>
</dbReference>
<dbReference type="PRINTS" id="PR00502">
    <property type="entry name" value="NUDIXFAMILY"/>
</dbReference>
<dbReference type="GO" id="GO:0006742">
    <property type="term" value="P:NADP+ catabolic process"/>
    <property type="evidence" value="ECO:0007669"/>
    <property type="project" value="TreeGrafter"/>
</dbReference>
<dbReference type="InterPro" id="IPR020476">
    <property type="entry name" value="Nudix_hydrolase"/>
</dbReference>
<comment type="cofactor">
    <cofactor evidence="1">
        <name>Mg(2+)</name>
        <dbReference type="ChEBI" id="CHEBI:18420"/>
    </cofactor>
</comment>
<keyword evidence="4" id="KW-0460">Magnesium</keyword>
<evidence type="ECO:0000256" key="3">
    <source>
        <dbReference type="ARBA" id="ARBA00022801"/>
    </source>
</evidence>
<organism evidence="7 8">
    <name type="scientific">Leyella stercorea</name>
    <dbReference type="NCBI Taxonomy" id="363265"/>
    <lineage>
        <taxon>Bacteria</taxon>
        <taxon>Pseudomonadati</taxon>
        <taxon>Bacteroidota</taxon>
        <taxon>Bacteroidia</taxon>
        <taxon>Bacteroidales</taxon>
        <taxon>Prevotellaceae</taxon>
        <taxon>Leyella</taxon>
    </lineage>
</organism>
<dbReference type="InterPro" id="IPR050241">
    <property type="entry name" value="NAD-cap_RNA_hydrolase_NudC"/>
</dbReference>
<dbReference type="PROSITE" id="PS51462">
    <property type="entry name" value="NUDIX"/>
    <property type="match status" value="1"/>
</dbReference>
<dbReference type="AlphaFoldDB" id="A0A415GJ77"/>
<accession>A0A415GJ77</accession>
<comment type="similarity">
    <text evidence="5">Belongs to the Nudix hydrolase family.</text>
</comment>
<dbReference type="InterPro" id="IPR000086">
    <property type="entry name" value="NUDIX_hydrolase_dom"/>
</dbReference>
<protein>
    <submittedName>
        <fullName evidence="7">NUDIX domain-containing protein</fullName>
    </submittedName>
</protein>
<proteinExistence type="inferred from homology"/>
<keyword evidence="2" id="KW-0479">Metal-binding</keyword>
<dbReference type="OrthoDB" id="9786141at2"/>
<dbReference type="RefSeq" id="WP_118355638.1">
    <property type="nucleotide sequence ID" value="NZ_CAUEDA010000047.1"/>
</dbReference>
<dbReference type="GO" id="GO:0019677">
    <property type="term" value="P:NAD+ catabolic process"/>
    <property type="evidence" value="ECO:0007669"/>
    <property type="project" value="TreeGrafter"/>
</dbReference>
<dbReference type="GO" id="GO:0005829">
    <property type="term" value="C:cytosol"/>
    <property type="evidence" value="ECO:0007669"/>
    <property type="project" value="TreeGrafter"/>
</dbReference>
<evidence type="ECO:0000256" key="1">
    <source>
        <dbReference type="ARBA" id="ARBA00001946"/>
    </source>
</evidence>
<dbReference type="CDD" id="cd04681">
    <property type="entry name" value="NUDIX_Hydrolase"/>
    <property type="match status" value="1"/>
</dbReference>
<feature type="domain" description="Nudix hydrolase" evidence="6">
    <location>
        <begin position="37"/>
        <end position="171"/>
    </location>
</feature>
<keyword evidence="3 5" id="KW-0378">Hydrolase</keyword>
<sequence length="173" mass="19684">MHPLEKFEYCPRCGSHHFVENGVRSKKCENCGFEYFMNPSAANVAIIKNSEGEILVTLRKQEPAKGTLDLPGGFTEIGETSEEGVKREVLEETGLNVTAVHYLFSLPNVYRYSGIELPTLDMFYECDIEDETVLAANDDAAECMWIKPEDIHTEQFGLRSVRWGLVKFLERQK</sequence>
<dbReference type="SUPFAM" id="SSF55811">
    <property type="entry name" value="Nudix"/>
    <property type="match status" value="1"/>
</dbReference>
<dbReference type="InterPro" id="IPR020084">
    <property type="entry name" value="NUDIX_hydrolase_CS"/>
</dbReference>
<keyword evidence="8" id="KW-1185">Reference proteome</keyword>
<dbReference type="InterPro" id="IPR015797">
    <property type="entry name" value="NUDIX_hydrolase-like_dom_sf"/>
</dbReference>
<dbReference type="PANTHER" id="PTHR42904:SF12">
    <property type="entry name" value="ADP-RIBOSE PYROPHOSPHATASE-RELATED"/>
    <property type="match status" value="1"/>
</dbReference>
<gene>
    <name evidence="7" type="ORF">DW060_09215</name>
</gene>
<evidence type="ECO:0000259" key="6">
    <source>
        <dbReference type="PROSITE" id="PS51462"/>
    </source>
</evidence>
<reference evidence="7 8" key="1">
    <citation type="submission" date="2018-08" db="EMBL/GenBank/DDBJ databases">
        <title>A genome reference for cultivated species of the human gut microbiota.</title>
        <authorList>
            <person name="Zou Y."/>
            <person name="Xue W."/>
            <person name="Luo G."/>
        </authorList>
    </citation>
    <scope>NUCLEOTIDE SEQUENCE [LARGE SCALE GENOMIC DNA]</scope>
    <source>
        <strain evidence="7 8">AF42-9</strain>
    </source>
</reference>
<evidence type="ECO:0000313" key="7">
    <source>
        <dbReference type="EMBL" id="RHK49231.1"/>
    </source>
</evidence>
<evidence type="ECO:0000256" key="2">
    <source>
        <dbReference type="ARBA" id="ARBA00022723"/>
    </source>
</evidence>
<name>A0A415GJ77_9BACT</name>
<evidence type="ECO:0000256" key="5">
    <source>
        <dbReference type="RuleBase" id="RU003476"/>
    </source>
</evidence>
<dbReference type="EMBL" id="QRNO01000046">
    <property type="protein sequence ID" value="RHK49231.1"/>
    <property type="molecule type" value="Genomic_DNA"/>
</dbReference>
<evidence type="ECO:0000313" key="8">
    <source>
        <dbReference type="Proteomes" id="UP000286598"/>
    </source>
</evidence>
<comment type="caution">
    <text evidence="7">The sequence shown here is derived from an EMBL/GenBank/DDBJ whole genome shotgun (WGS) entry which is preliminary data.</text>
</comment>